<proteinExistence type="predicted"/>
<gene>
    <name evidence="1" type="ORF">SAMN05421672_1059</name>
</gene>
<accession>A0A1N6RLQ2</accession>
<reference evidence="1 2" key="1">
    <citation type="submission" date="2017-01" db="EMBL/GenBank/DDBJ databases">
        <authorList>
            <person name="Mah S.A."/>
            <person name="Swanson W.J."/>
            <person name="Moy G.W."/>
            <person name="Vacquier V.D."/>
        </authorList>
    </citation>
    <scope>NUCLEOTIDE SEQUENCE [LARGE SCALE GENOMIC DNA]</scope>
    <source>
        <strain evidence="1 2">ATCC 29606</strain>
    </source>
</reference>
<sequence>MAGALLRNNPLGLSNALRTIECGHAQKPAHAGR</sequence>
<organism evidence="1 2">
    <name type="scientific">Pseudomonas flexibilis</name>
    <dbReference type="NCBI Taxonomy" id="706570"/>
    <lineage>
        <taxon>Bacteria</taxon>
        <taxon>Pseudomonadati</taxon>
        <taxon>Pseudomonadota</taxon>
        <taxon>Gammaproteobacteria</taxon>
        <taxon>Pseudomonadales</taxon>
        <taxon>Pseudomonadaceae</taxon>
        <taxon>Pseudomonas</taxon>
    </lineage>
</organism>
<dbReference type="AlphaFoldDB" id="A0A1N6RLQ2"/>
<evidence type="ECO:0000313" key="1">
    <source>
        <dbReference type="EMBL" id="SIQ29745.1"/>
    </source>
</evidence>
<name>A0A1N6RLQ2_9PSED</name>
<dbReference type="Proteomes" id="UP000186079">
    <property type="component" value="Unassembled WGS sequence"/>
</dbReference>
<evidence type="ECO:0000313" key="2">
    <source>
        <dbReference type="Proteomes" id="UP000186079"/>
    </source>
</evidence>
<protein>
    <submittedName>
        <fullName evidence="1">Uncharacterized protein</fullName>
    </submittedName>
</protein>
<dbReference type="EMBL" id="FTMC01000005">
    <property type="protein sequence ID" value="SIQ29745.1"/>
    <property type="molecule type" value="Genomic_DNA"/>
</dbReference>